<protein>
    <submittedName>
        <fullName evidence="4">Adenine-specific methyltransferase</fullName>
    </submittedName>
</protein>
<dbReference type="SUPFAM" id="SSF53335">
    <property type="entry name" value="S-adenosyl-L-methionine-dependent methyltransferases"/>
    <property type="match status" value="1"/>
</dbReference>
<evidence type="ECO:0000313" key="4">
    <source>
        <dbReference type="EMBL" id="ARM68353.1"/>
    </source>
</evidence>
<evidence type="ECO:0000256" key="2">
    <source>
        <dbReference type="ARBA" id="ARBA00022679"/>
    </source>
</evidence>
<dbReference type="Proteomes" id="UP000224518">
    <property type="component" value="Segment"/>
</dbReference>
<dbReference type="GO" id="GO:0008170">
    <property type="term" value="F:N-methyltransferase activity"/>
    <property type="evidence" value="ECO:0007669"/>
    <property type="project" value="InterPro"/>
</dbReference>
<dbReference type="EMBL" id="KY653126">
    <property type="protein sequence ID" value="ARM68353.1"/>
    <property type="molecule type" value="Genomic_DNA"/>
</dbReference>
<dbReference type="InterPro" id="IPR029063">
    <property type="entry name" value="SAM-dependent_MTases_sf"/>
</dbReference>
<sequence>MELNKIYNEDCLIGMEKIKDKSVDMILCDLPYGMTDCKWDSILPLDKLWKQYERVIKDNGAIVLTAAQPFTTHLIASNMKLFKYTWYWIKNRPSGWQHAKNKPMTKVEEVCVFSKAPIGHFSRLGDRRMEYYPQGIKPSGKKTISAAKRGNIMGARPNQTGKEYESFTGFPHNILEIQNVIGKQTVHPTQKPVELFEYLIKTYTNEGDTVLDNCIGSGTTAIAAINTNRNYIGFELDKEYFELAKDRIKKHNKQMELFDI</sequence>
<feature type="domain" description="DNA methylase N-4/N-6" evidence="3">
    <location>
        <begin position="23"/>
        <end position="245"/>
    </location>
</feature>
<evidence type="ECO:0000313" key="5">
    <source>
        <dbReference type="Proteomes" id="UP000224518"/>
    </source>
</evidence>
<dbReference type="Gene3D" id="3.40.50.150">
    <property type="entry name" value="Vaccinia Virus protein VP39"/>
    <property type="match status" value="1"/>
</dbReference>
<evidence type="ECO:0000256" key="1">
    <source>
        <dbReference type="ARBA" id="ARBA00022603"/>
    </source>
</evidence>
<accession>A0A1W6JQ19</accession>
<name>A0A1W6JQ19_9CAUD</name>
<organism evidence="4 5">
    <name type="scientific">Staphylococcus virus IME1354_01</name>
    <dbReference type="NCBI Taxonomy" id="3070820"/>
    <lineage>
        <taxon>Viruses</taxon>
        <taxon>Duplodnaviria</taxon>
        <taxon>Heunggongvirae</taxon>
        <taxon>Uroviricota</taxon>
        <taxon>Caudoviricetes</taxon>
        <taxon>Zhangqianvirus</taxon>
        <taxon>Zhangqianvirus IME1354</taxon>
    </lineage>
</organism>
<keyword evidence="2" id="KW-0808">Transferase</keyword>
<proteinExistence type="predicted"/>
<evidence type="ECO:0000259" key="3">
    <source>
        <dbReference type="Pfam" id="PF01555"/>
    </source>
</evidence>
<dbReference type="GO" id="GO:0032259">
    <property type="term" value="P:methylation"/>
    <property type="evidence" value="ECO:0007669"/>
    <property type="project" value="UniProtKB-KW"/>
</dbReference>
<dbReference type="Pfam" id="PF01555">
    <property type="entry name" value="N6_N4_Mtase"/>
    <property type="match status" value="1"/>
</dbReference>
<dbReference type="RefSeq" id="YP_010648345.1">
    <property type="nucleotide sequence ID" value="NC_070727.1"/>
</dbReference>
<keyword evidence="5" id="KW-1185">Reference proteome</keyword>
<dbReference type="KEGG" id="vg:77923783"/>
<reference evidence="4 5" key="1">
    <citation type="submission" date="2017-02" db="EMBL/GenBank/DDBJ databases">
        <title>Analysis of active prophages from bacterial high-throughput sequencing data.</title>
        <authorList>
            <person name="Sun Q."/>
            <person name="Zhang X."/>
            <person name="Xing S."/>
            <person name="Tong Y.-G."/>
        </authorList>
    </citation>
    <scope>NUCLEOTIDE SEQUENCE [LARGE SCALE GENOMIC DNA]</scope>
</reference>
<dbReference type="GeneID" id="77923783"/>
<dbReference type="GO" id="GO:0003677">
    <property type="term" value="F:DNA binding"/>
    <property type="evidence" value="ECO:0007669"/>
    <property type="project" value="InterPro"/>
</dbReference>
<dbReference type="PRINTS" id="PR00508">
    <property type="entry name" value="S21N4MTFRASE"/>
</dbReference>
<dbReference type="InterPro" id="IPR001091">
    <property type="entry name" value="RM_Methyltransferase"/>
</dbReference>
<keyword evidence="1 4" id="KW-0489">Methyltransferase</keyword>
<dbReference type="InterPro" id="IPR002941">
    <property type="entry name" value="DNA_methylase_N4/N6"/>
</dbReference>